<dbReference type="Pfam" id="PF00069">
    <property type="entry name" value="Pkinase"/>
    <property type="match status" value="1"/>
</dbReference>
<dbReference type="GO" id="GO:0005524">
    <property type="term" value="F:ATP binding"/>
    <property type="evidence" value="ECO:0007669"/>
    <property type="project" value="UniProtKB-KW"/>
</dbReference>
<name>L7JT42_TRAHO</name>
<accession>L7JT42</accession>
<evidence type="ECO:0000256" key="8">
    <source>
        <dbReference type="ARBA" id="ARBA00048679"/>
    </source>
</evidence>
<dbReference type="InterPro" id="IPR008271">
    <property type="entry name" value="Ser/Thr_kinase_AS"/>
</dbReference>
<dbReference type="STRING" id="72359.L7JT42"/>
<dbReference type="Proteomes" id="UP000011185">
    <property type="component" value="Unassembled WGS sequence"/>
</dbReference>
<dbReference type="GO" id="GO:0005737">
    <property type="term" value="C:cytoplasm"/>
    <property type="evidence" value="ECO:0007669"/>
    <property type="project" value="TreeGrafter"/>
</dbReference>
<feature type="domain" description="Protein kinase" evidence="9">
    <location>
        <begin position="4"/>
        <end position="255"/>
    </location>
</feature>
<dbReference type="InterPro" id="IPR011009">
    <property type="entry name" value="Kinase-like_dom_sf"/>
</dbReference>
<dbReference type="EMBL" id="JH994065">
    <property type="protein sequence ID" value="ELQ74181.1"/>
    <property type="molecule type" value="Genomic_DNA"/>
</dbReference>
<dbReference type="PROSITE" id="PS50011">
    <property type="entry name" value="PROTEIN_KINASE_DOM"/>
    <property type="match status" value="1"/>
</dbReference>
<dbReference type="PANTHER" id="PTHR43895">
    <property type="entry name" value="CALCIUM/CALMODULIN-DEPENDENT PROTEIN KINASE KINASE-RELATED"/>
    <property type="match status" value="1"/>
</dbReference>
<keyword evidence="3 10" id="KW-0808">Transferase</keyword>
<evidence type="ECO:0000256" key="6">
    <source>
        <dbReference type="ARBA" id="ARBA00022840"/>
    </source>
</evidence>
<keyword evidence="2 10" id="KW-0723">Serine/threonine-protein kinase</keyword>
<evidence type="ECO:0000256" key="5">
    <source>
        <dbReference type="ARBA" id="ARBA00022777"/>
    </source>
</evidence>
<dbReference type="GO" id="GO:0007095">
    <property type="term" value="P:mitotic G2 DNA damage checkpoint signaling"/>
    <property type="evidence" value="ECO:0007669"/>
    <property type="project" value="TreeGrafter"/>
</dbReference>
<dbReference type="SUPFAM" id="SSF56112">
    <property type="entry name" value="Protein kinase-like (PK-like)"/>
    <property type="match status" value="1"/>
</dbReference>
<keyword evidence="11" id="KW-1185">Reference proteome</keyword>
<organism evidence="10 11">
    <name type="scientific">Trachipleistophora hominis</name>
    <name type="common">Microsporidian parasite</name>
    <dbReference type="NCBI Taxonomy" id="72359"/>
    <lineage>
        <taxon>Eukaryota</taxon>
        <taxon>Fungi</taxon>
        <taxon>Fungi incertae sedis</taxon>
        <taxon>Microsporidia</taxon>
        <taxon>Pleistophoridae</taxon>
        <taxon>Trachipleistophora</taxon>
    </lineage>
</organism>
<evidence type="ECO:0000256" key="4">
    <source>
        <dbReference type="ARBA" id="ARBA00022741"/>
    </source>
</evidence>
<evidence type="ECO:0000259" key="9">
    <source>
        <dbReference type="PROSITE" id="PS50011"/>
    </source>
</evidence>
<dbReference type="AlphaFoldDB" id="L7JT42"/>
<dbReference type="Gene3D" id="1.10.510.10">
    <property type="entry name" value="Transferase(Phosphotransferase) domain 1"/>
    <property type="match status" value="1"/>
</dbReference>
<evidence type="ECO:0000313" key="10">
    <source>
        <dbReference type="EMBL" id="ELQ74181.1"/>
    </source>
</evidence>
<dbReference type="FunCoup" id="L7JT42">
    <property type="interactions" value="122"/>
</dbReference>
<gene>
    <name evidence="10" type="ORF">THOM_2893</name>
</gene>
<dbReference type="VEuPathDB" id="MicrosporidiaDB:THOM_2893"/>
<dbReference type="GO" id="GO:0005634">
    <property type="term" value="C:nucleus"/>
    <property type="evidence" value="ECO:0007669"/>
    <property type="project" value="TreeGrafter"/>
</dbReference>
<keyword evidence="5 10" id="KW-0418">Kinase</keyword>
<dbReference type="OMA" id="DICHLYL"/>
<dbReference type="SUPFAM" id="SSF103243">
    <property type="entry name" value="KA1-like"/>
    <property type="match status" value="1"/>
</dbReference>
<reference evidence="10 11" key="1">
    <citation type="journal article" date="2012" name="PLoS Pathog.">
        <title>The genome of the obligate intracellular parasite Trachipleistophora hominis: new insights into microsporidian genome dynamics and reductive evolution.</title>
        <authorList>
            <person name="Heinz E."/>
            <person name="Williams T.A."/>
            <person name="Nakjang S."/>
            <person name="Noel C.J."/>
            <person name="Swan D.C."/>
            <person name="Goldberg A.V."/>
            <person name="Harris S.R."/>
            <person name="Weinmaier T."/>
            <person name="Markert S."/>
            <person name="Becher D."/>
            <person name="Bernhardt J."/>
            <person name="Dagan T."/>
            <person name="Hacker C."/>
            <person name="Lucocq J.M."/>
            <person name="Schweder T."/>
            <person name="Rattei T."/>
            <person name="Hall N."/>
            <person name="Hirt R.P."/>
            <person name="Embley T.M."/>
        </authorList>
    </citation>
    <scope>NUCLEOTIDE SEQUENCE [LARGE SCALE GENOMIC DNA]</scope>
</reference>
<keyword evidence="6" id="KW-0067">ATP-binding</keyword>
<dbReference type="GO" id="GO:0106310">
    <property type="term" value="F:protein serine kinase activity"/>
    <property type="evidence" value="ECO:0007669"/>
    <property type="project" value="RHEA"/>
</dbReference>
<dbReference type="OrthoDB" id="539158at2759"/>
<dbReference type="InParanoid" id="L7JT42"/>
<dbReference type="GO" id="GO:0035861">
    <property type="term" value="C:site of double-strand break"/>
    <property type="evidence" value="ECO:0007669"/>
    <property type="project" value="TreeGrafter"/>
</dbReference>
<evidence type="ECO:0000256" key="1">
    <source>
        <dbReference type="ARBA" id="ARBA00012513"/>
    </source>
</evidence>
<dbReference type="GO" id="GO:0004674">
    <property type="term" value="F:protein serine/threonine kinase activity"/>
    <property type="evidence" value="ECO:0007669"/>
    <property type="project" value="UniProtKB-KW"/>
</dbReference>
<keyword evidence="4" id="KW-0547">Nucleotide-binding</keyword>
<dbReference type="EC" id="2.7.11.1" evidence="1"/>
<evidence type="ECO:0000313" key="11">
    <source>
        <dbReference type="Proteomes" id="UP000011185"/>
    </source>
</evidence>
<dbReference type="PROSITE" id="PS00108">
    <property type="entry name" value="PROTEIN_KINASE_ST"/>
    <property type="match status" value="1"/>
</dbReference>
<dbReference type="Gene3D" id="3.30.310.80">
    <property type="entry name" value="Kinase associated domain 1, KA1"/>
    <property type="match status" value="1"/>
</dbReference>
<dbReference type="PANTHER" id="PTHR43895:SF32">
    <property type="entry name" value="SERINE_THREONINE-PROTEIN KINASE CHK1"/>
    <property type="match status" value="1"/>
</dbReference>
<dbReference type="InterPro" id="IPR028375">
    <property type="entry name" value="KA1/Ssp2_C"/>
</dbReference>
<dbReference type="HOGENOM" id="CLU_000288_59_8_1"/>
<dbReference type="SMART" id="SM00220">
    <property type="entry name" value="S_TKc"/>
    <property type="match status" value="1"/>
</dbReference>
<evidence type="ECO:0000256" key="3">
    <source>
        <dbReference type="ARBA" id="ARBA00022679"/>
    </source>
</evidence>
<evidence type="ECO:0000256" key="2">
    <source>
        <dbReference type="ARBA" id="ARBA00022527"/>
    </source>
</evidence>
<dbReference type="InterPro" id="IPR000719">
    <property type="entry name" value="Prot_kinase_dom"/>
</dbReference>
<sequence>MDKYTLGNIIAQGTTCVVREAVDILGNKYAIKIVCRSARKYKDIKKEMMIHQHLQHSNIVKFKELLIATDYFIVMERVAYELFVYIEPKVGMPRMLVHLFFVQLISAIEYMHDKGICHRDIKPENILLSAAGNLFVTDFGSATLFRYKGRIRILNTICGSLPYIAPEVHKGAYNGAIADIWSCGIVLFVMATGILPWSRGDQTDIDLANYTKLKYHNYEPFSRLPRDVKHVFDGMCRVKVLERFTFGAIKQSSFFVQPNELLGTDGLCTDSAKLFSFFKTKNELVLPFSQPNQHLISLNTTNFVCSQPNGNDSVSLRRVYLSVEEEKIMNQLILVLDHFNVQFKRKMFALFFSTLDTYRNVLNGEFVVKRINNMCVISINRVKGSTLEFKEFCNVILGHLKSKLM</sequence>
<evidence type="ECO:0000256" key="7">
    <source>
        <dbReference type="ARBA" id="ARBA00047899"/>
    </source>
</evidence>
<proteinExistence type="predicted"/>
<comment type="catalytic activity">
    <reaction evidence="7">
        <text>L-threonyl-[protein] + ATP = O-phospho-L-threonyl-[protein] + ADP + H(+)</text>
        <dbReference type="Rhea" id="RHEA:46608"/>
        <dbReference type="Rhea" id="RHEA-COMP:11060"/>
        <dbReference type="Rhea" id="RHEA-COMP:11605"/>
        <dbReference type="ChEBI" id="CHEBI:15378"/>
        <dbReference type="ChEBI" id="CHEBI:30013"/>
        <dbReference type="ChEBI" id="CHEBI:30616"/>
        <dbReference type="ChEBI" id="CHEBI:61977"/>
        <dbReference type="ChEBI" id="CHEBI:456216"/>
        <dbReference type="EC" id="2.7.11.1"/>
    </reaction>
</comment>
<comment type="catalytic activity">
    <reaction evidence="8">
        <text>L-seryl-[protein] + ATP = O-phospho-L-seryl-[protein] + ADP + H(+)</text>
        <dbReference type="Rhea" id="RHEA:17989"/>
        <dbReference type="Rhea" id="RHEA-COMP:9863"/>
        <dbReference type="Rhea" id="RHEA-COMP:11604"/>
        <dbReference type="ChEBI" id="CHEBI:15378"/>
        <dbReference type="ChEBI" id="CHEBI:29999"/>
        <dbReference type="ChEBI" id="CHEBI:30616"/>
        <dbReference type="ChEBI" id="CHEBI:83421"/>
        <dbReference type="ChEBI" id="CHEBI:456216"/>
        <dbReference type="EC" id="2.7.11.1"/>
    </reaction>
</comment>
<protein>
    <recommendedName>
        <fullName evidence="1">non-specific serine/threonine protein kinase</fullName>
        <ecNumber evidence="1">2.7.11.1</ecNumber>
    </recommendedName>
</protein>